<evidence type="ECO:0000256" key="1">
    <source>
        <dbReference type="ARBA" id="ARBA00022485"/>
    </source>
</evidence>
<dbReference type="EMBL" id="JAAIKR010000007">
    <property type="protein sequence ID" value="MBR9728151.1"/>
    <property type="molecule type" value="Genomic_DNA"/>
</dbReference>
<dbReference type="SUPFAM" id="SSF53706">
    <property type="entry name" value="Formate dehydrogenase/DMSO reductase, domains 1-3"/>
    <property type="match status" value="1"/>
</dbReference>
<evidence type="ECO:0000313" key="6">
    <source>
        <dbReference type="EMBL" id="MBR9728151.1"/>
    </source>
</evidence>
<dbReference type="Gene3D" id="2.40.40.20">
    <property type="match status" value="1"/>
</dbReference>
<dbReference type="PANTHER" id="PTHR43742">
    <property type="entry name" value="TRIMETHYLAMINE-N-OXIDE REDUCTASE"/>
    <property type="match status" value="1"/>
</dbReference>
<evidence type="ECO:0000256" key="2">
    <source>
        <dbReference type="ARBA" id="ARBA00022505"/>
    </source>
</evidence>
<name>A0ABS5I2N1_9GAMM</name>
<gene>
    <name evidence="6" type="ORF">G3R48_09170</name>
</gene>
<reference evidence="6 7" key="1">
    <citation type="submission" date="2020-02" db="EMBL/GenBank/DDBJ databases">
        <title>Shewanella WXL01 sp. nov., a marine bacterium isolated from green algae in Luhuitou Fringing Reef (Northern South China Sea).</title>
        <authorList>
            <person name="Wang X."/>
        </authorList>
    </citation>
    <scope>NUCLEOTIDE SEQUENCE [LARGE SCALE GENOMIC DNA]</scope>
    <source>
        <strain evidence="6 7">MCCC 1A01895</strain>
    </source>
</reference>
<dbReference type="InterPro" id="IPR050612">
    <property type="entry name" value="Prok_Mopterin_Oxidored"/>
</dbReference>
<keyword evidence="1" id="KW-0411">Iron-sulfur</keyword>
<dbReference type="InterPro" id="IPR006657">
    <property type="entry name" value="MoPterin_dinucl-bd_dom"/>
</dbReference>
<keyword evidence="2" id="KW-0500">Molybdenum</keyword>
<keyword evidence="1" id="KW-0004">4Fe-4S</keyword>
<proteinExistence type="predicted"/>
<evidence type="ECO:0000313" key="7">
    <source>
        <dbReference type="Proteomes" id="UP000811844"/>
    </source>
</evidence>
<accession>A0ABS5I2N1</accession>
<feature type="domain" description="Molybdopterin dinucleotide-binding" evidence="5">
    <location>
        <begin position="890"/>
        <end position="960"/>
    </location>
</feature>
<dbReference type="Gene3D" id="3.30.200.210">
    <property type="match status" value="1"/>
</dbReference>
<keyword evidence="7" id="KW-1185">Reference proteome</keyword>
<keyword evidence="3" id="KW-0732">Signal</keyword>
<dbReference type="Pfam" id="PF01568">
    <property type="entry name" value="Molydop_binding"/>
    <property type="match status" value="1"/>
</dbReference>
<protein>
    <submittedName>
        <fullName evidence="6">Molybdopterin-dependent oxidoreductase</fullName>
    </submittedName>
</protein>
<evidence type="ECO:0000256" key="3">
    <source>
        <dbReference type="ARBA" id="ARBA00022729"/>
    </source>
</evidence>
<evidence type="ECO:0000256" key="4">
    <source>
        <dbReference type="ARBA" id="ARBA00023002"/>
    </source>
</evidence>
<keyword evidence="1" id="KW-0479">Metal-binding</keyword>
<evidence type="ECO:0000259" key="5">
    <source>
        <dbReference type="Pfam" id="PF01568"/>
    </source>
</evidence>
<dbReference type="InterPro" id="IPR009010">
    <property type="entry name" value="Asp_de-COase-like_dom_sf"/>
</dbReference>
<organism evidence="6 7">
    <name type="scientific">Shewanella intestini</name>
    <dbReference type="NCBI Taxonomy" id="2017544"/>
    <lineage>
        <taxon>Bacteria</taxon>
        <taxon>Pseudomonadati</taxon>
        <taxon>Pseudomonadota</taxon>
        <taxon>Gammaproteobacteria</taxon>
        <taxon>Alteromonadales</taxon>
        <taxon>Shewanellaceae</taxon>
        <taxon>Shewanella</taxon>
    </lineage>
</organism>
<dbReference type="PANTHER" id="PTHR43742:SF9">
    <property type="entry name" value="TETRATHIONATE REDUCTASE SUBUNIT A"/>
    <property type="match status" value="1"/>
</dbReference>
<dbReference type="RefSeq" id="WP_153664613.1">
    <property type="nucleotide sequence ID" value="NZ_JAAIKR010000007.1"/>
</dbReference>
<comment type="caution">
    <text evidence="6">The sequence shown here is derived from an EMBL/GenBank/DDBJ whole genome shotgun (WGS) entry which is preliminary data.</text>
</comment>
<keyword evidence="4" id="KW-0560">Oxidoreductase</keyword>
<dbReference type="Gene3D" id="3.40.228.10">
    <property type="entry name" value="Dimethylsulfoxide Reductase, domain 2"/>
    <property type="match status" value="1"/>
</dbReference>
<dbReference type="SUPFAM" id="SSF50692">
    <property type="entry name" value="ADC-like"/>
    <property type="match status" value="1"/>
</dbReference>
<dbReference type="Proteomes" id="UP000811844">
    <property type="component" value="Unassembled WGS sequence"/>
</dbReference>
<sequence length="1012" mass="110552">MAAMIDKHKRNILKLGAVSSLLPMVGCTANKNITESKNTKNTKNITGKSLTPEFSIKDGKLITNPDVITGFARCWGCFDNCSIRVRIDKNSGNVQRVSGNPYCPNNTYQPAALSTPVEDVYKKLADENSNLRATTCGRGTAGGDAVNSKQRITSVLKRVGKRGSQQWQRISYEQAVNEIINGGNLFGEGHVDGLAAINSDKLANPKDPLFGPASKQLLFSYNSEVQIRTNLLRRFASQYRASLGKKSAYCGAQQRIGIQRVFKSGVFAGAAHAHPDIDFEAGADGCEFGIYLGTTPSNSGNSLNTLGAQLAKARTEYGYQYIVVDPILRNAANFGTAAQWQPILPGRDTPFLFGLMHHIFENDLYNKKHLENTNEKSAKKDGELHHTNASYLIIQTGKNAGKILRNKQGIALVLSDGKLSASDAVEHGDLFVDQKVAFDGETYDVVSSLALLRQEVYRTDMAEYARRTGISEERIRDIATQFTNHGRKAAIMLSTASSSADGTITGWATAILNMLIGSHNAKGGACYWHGAVSGLKGVYDLATVEGGYGKADLGVSINREGKYELSAEYKRRKATGSPYPSTDPWPETAPVENTAEMLVSHVHQRPYSLKAFISWRANVLYGASGLPDEVFDAFADPHGKNGIPLVIGIVDQISTTALYSDYLIPDLVHLEEPAIDRHWGSERKSVSASGHLLVPKTDKANDGEHITMEKFLIDVAKKLKLKGFGDKAIKKSDGSYVDLHSEAQWASYCLANCASNIGEKLPKASARDLELTATKYSMRNIYSNITPSEAKLVERLLSRGGYYDESPRYNGEFQAGKPGLCLNIYNEGLNTSIDCFSGNKRAGIPTYAPNAFWNGETWEQHWKKSEFPVLMSSYKPTFRSPWSVSYHRTVEFSPTNYIYMHQKTGKELGLANNDIVNVISANKKPAQGQLKLVEDIVPGAISIAMGFGHIAYGANDITIDNTVIKGDTRRGAGIAYNPIVPCDPTRNGASPLVDIHTYATCRHGIPVKVVKA</sequence>
<keyword evidence="1" id="KW-0408">Iron</keyword>